<dbReference type="AlphaFoldDB" id="A0A086T4I6"/>
<reference evidence="9" key="1">
    <citation type="journal article" date="2014" name="Genome Announc.">
        <title>Genome sequence and annotation of Acremonium chrysogenum, producer of the beta-lactam antibiotic cephalosporin C.</title>
        <authorList>
            <person name="Terfehr D."/>
            <person name="Dahlmann T.A."/>
            <person name="Specht T."/>
            <person name="Zadra I."/>
            <person name="Kuernsteiner H."/>
            <person name="Kueck U."/>
        </authorList>
    </citation>
    <scope>NUCLEOTIDE SEQUENCE [LARGE SCALE GENOMIC DNA]</scope>
    <source>
        <strain evidence="9">ATCC 11550 / CBS 779.69 / DSM 880 / IAM 14645 / JCM 23072 / IMI 49137</strain>
    </source>
</reference>
<gene>
    <name evidence="8" type="ORF">ACRE_049370</name>
</gene>
<evidence type="ECO:0000256" key="6">
    <source>
        <dbReference type="SAM" id="SignalP"/>
    </source>
</evidence>
<evidence type="ECO:0000313" key="8">
    <source>
        <dbReference type="EMBL" id="KFH44268.1"/>
    </source>
</evidence>
<name>A0A086T4I6_HAPC1</name>
<keyword evidence="1" id="KW-0378">Hydrolase</keyword>
<keyword evidence="3" id="KW-0443">Lipid metabolism</keyword>
<dbReference type="PANTHER" id="PTHR43856:SF1">
    <property type="entry name" value="MITOCHONDRIAL CARDIOLIPIN HYDROLASE"/>
    <property type="match status" value="1"/>
</dbReference>
<dbReference type="PANTHER" id="PTHR43856">
    <property type="entry name" value="CARDIOLIPIN HYDROLASE"/>
    <property type="match status" value="1"/>
</dbReference>
<comment type="similarity">
    <text evidence="4">Belongs to the phospholipase D family. MitoPLD/Zucchini subfamily.</text>
</comment>
<keyword evidence="2" id="KW-0442">Lipid degradation</keyword>
<accession>A0A086T4I6</accession>
<dbReference type="SUPFAM" id="SSF56024">
    <property type="entry name" value="Phospholipase D/nuclease"/>
    <property type="match status" value="2"/>
</dbReference>
<dbReference type="InterPro" id="IPR025202">
    <property type="entry name" value="PLD-like_dom"/>
</dbReference>
<evidence type="ECO:0000256" key="2">
    <source>
        <dbReference type="ARBA" id="ARBA00022963"/>
    </source>
</evidence>
<feature type="chain" id="PRO_5001815413" description="Mitochondrial cardiolipin hydrolase" evidence="6">
    <location>
        <begin position="24"/>
        <end position="419"/>
    </location>
</feature>
<evidence type="ECO:0000256" key="5">
    <source>
        <dbReference type="ARBA" id="ARBA00040549"/>
    </source>
</evidence>
<organism evidence="8 9">
    <name type="scientific">Hapsidospora chrysogenum (strain ATCC 11550 / CBS 779.69 / DSM 880 / IAM 14645 / JCM 23072 / IMI 49137)</name>
    <name type="common">Acremonium chrysogenum</name>
    <dbReference type="NCBI Taxonomy" id="857340"/>
    <lineage>
        <taxon>Eukaryota</taxon>
        <taxon>Fungi</taxon>
        <taxon>Dikarya</taxon>
        <taxon>Ascomycota</taxon>
        <taxon>Pezizomycotina</taxon>
        <taxon>Sordariomycetes</taxon>
        <taxon>Hypocreomycetidae</taxon>
        <taxon>Hypocreales</taxon>
        <taxon>Bionectriaceae</taxon>
        <taxon>Hapsidospora</taxon>
    </lineage>
</organism>
<dbReference type="GO" id="GO:0016042">
    <property type="term" value="P:lipid catabolic process"/>
    <property type="evidence" value="ECO:0007669"/>
    <property type="project" value="UniProtKB-KW"/>
</dbReference>
<dbReference type="HOGENOM" id="CLU_047394_1_0_1"/>
<feature type="domain" description="PLD phosphodiesterase" evidence="7">
    <location>
        <begin position="347"/>
        <end position="381"/>
    </location>
</feature>
<comment type="caution">
    <text evidence="8">The sequence shown here is derived from an EMBL/GenBank/DDBJ whole genome shotgun (WGS) entry which is preliminary data.</text>
</comment>
<feature type="signal peptide" evidence="6">
    <location>
        <begin position="1"/>
        <end position="23"/>
    </location>
</feature>
<dbReference type="Proteomes" id="UP000029964">
    <property type="component" value="Unassembled WGS sequence"/>
</dbReference>
<dbReference type="Gene3D" id="3.30.870.10">
    <property type="entry name" value="Endonuclease Chain A"/>
    <property type="match status" value="2"/>
</dbReference>
<dbReference type="InterPro" id="IPR001736">
    <property type="entry name" value="PLipase_D/transphosphatidylase"/>
</dbReference>
<dbReference type="PROSITE" id="PS50035">
    <property type="entry name" value="PLD"/>
    <property type="match status" value="1"/>
</dbReference>
<dbReference type="OrthoDB" id="5148060at2759"/>
<proteinExistence type="inferred from homology"/>
<dbReference type="InterPro" id="IPR051406">
    <property type="entry name" value="PLD_domain"/>
</dbReference>
<dbReference type="GO" id="GO:0016891">
    <property type="term" value="F:RNA endonuclease activity producing 5'-phosphomonoesters, hydrolytic mechanism"/>
    <property type="evidence" value="ECO:0007669"/>
    <property type="project" value="TreeGrafter"/>
</dbReference>
<dbReference type="EMBL" id="JPKY01000051">
    <property type="protein sequence ID" value="KFH44268.1"/>
    <property type="molecule type" value="Genomic_DNA"/>
</dbReference>
<evidence type="ECO:0000256" key="4">
    <source>
        <dbReference type="ARBA" id="ARBA00038012"/>
    </source>
</evidence>
<evidence type="ECO:0000256" key="1">
    <source>
        <dbReference type="ARBA" id="ARBA00022801"/>
    </source>
</evidence>
<dbReference type="Pfam" id="PF13091">
    <property type="entry name" value="PLDc_2"/>
    <property type="match status" value="1"/>
</dbReference>
<evidence type="ECO:0000256" key="3">
    <source>
        <dbReference type="ARBA" id="ARBA00023098"/>
    </source>
</evidence>
<evidence type="ECO:0000313" key="9">
    <source>
        <dbReference type="Proteomes" id="UP000029964"/>
    </source>
</evidence>
<keyword evidence="6" id="KW-0732">Signal</keyword>
<evidence type="ECO:0000259" key="7">
    <source>
        <dbReference type="PROSITE" id="PS50035"/>
    </source>
</evidence>
<protein>
    <recommendedName>
        <fullName evidence="5">Mitochondrial cardiolipin hydrolase</fullName>
    </recommendedName>
</protein>
<keyword evidence="9" id="KW-1185">Reference proteome</keyword>
<sequence>MRLVQLGGLTAASFLLAAQPVLAAEPDPVLGKPVFNNPAGAEEEQYTIFQQLARIIDRVPAGEYIELSWFQFRAEYTTDTASKPNIPLRLARAHQRGVEVRVVLDNNKDDGFSNSDLYAYQTLAEELGTDDGAASYILLCQDKQGCIARRALGDVNAYNHNKFLIASAIELDNATVSNVVFQSSGNLGEWDAHTSWNNAITWAEDKVSFDNYHKYFGDLRDHRDGPGDDDYYWVGDGEGVYKTHFFPRKETNGDPNQASTDTVVSILDAVTCSYKGSDGKTHQTDVRVLMWIFTRRAVAEKLAALTRAGCWVDIAYAQMSDAVASALKNTGGKKMGLTKCAVDWEGRNLRPHSKYMLIDGAYDDDQIPRVYTGSHNFALSALRNADEALVRIRSPEIHEAYLKENFYTVRDTCSGKTPP</sequence>